<name>A0A1W2EYR2_9FIRM</name>
<dbReference type="STRING" id="112901.SAMN04488500_1357"/>
<evidence type="ECO:0000256" key="1">
    <source>
        <dbReference type="SAM" id="Phobius"/>
    </source>
</evidence>
<keyword evidence="1" id="KW-0812">Transmembrane</keyword>
<protein>
    <submittedName>
        <fullName evidence="2">Uncharacterized protein</fullName>
    </submittedName>
</protein>
<dbReference type="AlphaFoldDB" id="A0A1W2EYR2"/>
<evidence type="ECO:0000313" key="2">
    <source>
        <dbReference type="EMBL" id="SMD14712.1"/>
    </source>
</evidence>
<evidence type="ECO:0000313" key="3">
    <source>
        <dbReference type="Proteomes" id="UP000192738"/>
    </source>
</evidence>
<keyword evidence="3" id="KW-1185">Reference proteome</keyword>
<dbReference type="OrthoDB" id="1681403at2"/>
<feature type="transmembrane region" description="Helical" evidence="1">
    <location>
        <begin position="168"/>
        <end position="193"/>
    </location>
</feature>
<organism evidence="2 3">
    <name type="scientific">Sporomusa malonica</name>
    <dbReference type="NCBI Taxonomy" id="112901"/>
    <lineage>
        <taxon>Bacteria</taxon>
        <taxon>Bacillati</taxon>
        <taxon>Bacillota</taxon>
        <taxon>Negativicutes</taxon>
        <taxon>Selenomonadales</taxon>
        <taxon>Sporomusaceae</taxon>
        <taxon>Sporomusa</taxon>
    </lineage>
</organism>
<dbReference type="Proteomes" id="UP000192738">
    <property type="component" value="Unassembled WGS sequence"/>
</dbReference>
<reference evidence="2 3" key="1">
    <citation type="submission" date="2017-04" db="EMBL/GenBank/DDBJ databases">
        <authorList>
            <person name="Afonso C.L."/>
            <person name="Miller P.J."/>
            <person name="Scott M.A."/>
            <person name="Spackman E."/>
            <person name="Goraichik I."/>
            <person name="Dimitrov K.M."/>
            <person name="Suarez D.L."/>
            <person name="Swayne D.E."/>
        </authorList>
    </citation>
    <scope>NUCLEOTIDE SEQUENCE [LARGE SCALE GENOMIC DNA]</scope>
    <source>
        <strain evidence="2 3">DSM 5090</strain>
    </source>
</reference>
<keyword evidence="1" id="KW-0472">Membrane</keyword>
<dbReference type="EMBL" id="FWXI01000035">
    <property type="protein sequence ID" value="SMD14712.1"/>
    <property type="molecule type" value="Genomic_DNA"/>
</dbReference>
<gene>
    <name evidence="2" type="ORF">SAMN04488500_1357</name>
</gene>
<keyword evidence="1" id="KW-1133">Transmembrane helix</keyword>
<proteinExistence type="predicted"/>
<accession>A0A1W2EYR2</accession>
<dbReference type="RefSeq" id="WP_084578361.1">
    <property type="nucleotide sequence ID" value="NZ_CP155572.1"/>
</dbReference>
<sequence>MSKNQNPRHPKGTLTTLGAVGTHLRNPWVSAWWSAALPGFGHLLISNHFKGFVLMLWEFIVNRQAHINSAILLSFTGRFQEAREIVDHRWLLLYAAVYVYAIWDSYSETIEQNKYYILAEREDSPIVPAKFTALEVGYAKKRKPLLAIMWSLLTPGLGHLYTKKIAEGFVILTWTIVFAYLSHVCEAIEFSLFGDFDKARSVVDYDWLLFIPSIYGYSAYASYAGLVELNKYYEAEQARYLKQNYMDSEYTMPM</sequence>
<feature type="transmembrane region" description="Helical" evidence="1">
    <location>
        <begin position="205"/>
        <end position="223"/>
    </location>
</feature>